<evidence type="ECO:0000313" key="4">
    <source>
        <dbReference type="Proteomes" id="UP000266568"/>
    </source>
</evidence>
<feature type="transmembrane region" description="Helical" evidence="1">
    <location>
        <begin position="231"/>
        <end position="264"/>
    </location>
</feature>
<dbReference type="InterPro" id="IPR005804">
    <property type="entry name" value="FA_desaturase_dom"/>
</dbReference>
<sequence length="366" mass="39326">MHPIMDTTLPSNARRAAAGAAPAPRLRIADDKAMLRAAAELTRDLNTPRPAIYWADLLASVAIGYGALAGAVTLTGGWAVAAGVVAVLALYRALSFIHELTHIKHAAMPGFRLGWNALVGVPMLTPSFMYEGVHNLHHAKTRYGTADDPEYLPLALMKPWTLPAFIVIAALAPVGLLIRYAILTPLSLVVPGLRKTVVERYSALAINPRFRRRAPEGEAKRLWHRVEAAASVWAIALLALVATGVIPLPTFAIVLAIASGVALLNQVRTLVAHLWENDGEPMSVTAQYLDSVNVPPPATLPALWAPVGLRYHALHHLLPGVPYHALGEAHRRITAAVEADSPYNKANYKGMPGLIAKIARSTMRLG</sequence>
<keyword evidence="1" id="KW-0812">Transmembrane</keyword>
<feature type="transmembrane region" description="Helical" evidence="1">
    <location>
        <begin position="77"/>
        <end position="94"/>
    </location>
</feature>
<dbReference type="GO" id="GO:0016020">
    <property type="term" value="C:membrane"/>
    <property type="evidence" value="ECO:0007669"/>
    <property type="project" value="TreeGrafter"/>
</dbReference>
<keyword evidence="4" id="KW-1185">Reference proteome</keyword>
<dbReference type="InterPro" id="IPR012171">
    <property type="entry name" value="Fatty_acid_desaturase"/>
</dbReference>
<evidence type="ECO:0000256" key="1">
    <source>
        <dbReference type="SAM" id="Phobius"/>
    </source>
</evidence>
<keyword evidence="1" id="KW-0472">Membrane</keyword>
<dbReference type="Pfam" id="PF00487">
    <property type="entry name" value="FA_desaturase"/>
    <property type="match status" value="1"/>
</dbReference>
<gene>
    <name evidence="3" type="ORF">DFR49_1821</name>
</gene>
<feature type="transmembrane region" description="Helical" evidence="1">
    <location>
        <begin position="51"/>
        <end position="71"/>
    </location>
</feature>
<reference evidence="3 4" key="1">
    <citation type="submission" date="2018-08" db="EMBL/GenBank/DDBJ databases">
        <title>Genomic Encyclopedia of Type Strains, Phase IV (KMG-IV): sequencing the most valuable type-strain genomes for metagenomic binning, comparative biology and taxonomic classification.</title>
        <authorList>
            <person name="Goeker M."/>
        </authorList>
    </citation>
    <scope>NUCLEOTIDE SEQUENCE [LARGE SCALE GENOMIC DNA]</scope>
    <source>
        <strain evidence="3 4">DSM 25527</strain>
    </source>
</reference>
<dbReference type="EMBL" id="QXDC01000003">
    <property type="protein sequence ID" value="RIA43597.1"/>
    <property type="molecule type" value="Genomic_DNA"/>
</dbReference>
<accession>A0A397P8U8</accession>
<comment type="caution">
    <text evidence="3">The sequence shown here is derived from an EMBL/GenBank/DDBJ whole genome shotgun (WGS) entry which is preliminary data.</text>
</comment>
<organism evidence="3 4">
    <name type="scientific">Hephaestia caeni</name>
    <dbReference type="NCBI Taxonomy" id="645617"/>
    <lineage>
        <taxon>Bacteria</taxon>
        <taxon>Pseudomonadati</taxon>
        <taxon>Pseudomonadota</taxon>
        <taxon>Alphaproteobacteria</taxon>
        <taxon>Sphingomonadales</taxon>
        <taxon>Sphingomonadaceae</taxon>
        <taxon>Hephaestia</taxon>
    </lineage>
</organism>
<feature type="transmembrane region" description="Helical" evidence="1">
    <location>
        <begin position="160"/>
        <end position="182"/>
    </location>
</feature>
<proteinExistence type="predicted"/>
<evidence type="ECO:0000259" key="2">
    <source>
        <dbReference type="Pfam" id="PF00487"/>
    </source>
</evidence>
<dbReference type="PANTHER" id="PTHR19353:SF19">
    <property type="entry name" value="DELTA(5) FATTY ACID DESATURASE C-RELATED"/>
    <property type="match status" value="1"/>
</dbReference>
<dbReference type="GO" id="GO:0016717">
    <property type="term" value="F:oxidoreductase activity, acting on paired donors, with oxidation of a pair of donors resulting in the reduction of molecular oxygen to two molecules of water"/>
    <property type="evidence" value="ECO:0007669"/>
    <property type="project" value="TreeGrafter"/>
</dbReference>
<dbReference type="Proteomes" id="UP000266568">
    <property type="component" value="Unassembled WGS sequence"/>
</dbReference>
<dbReference type="PANTHER" id="PTHR19353">
    <property type="entry name" value="FATTY ACID DESATURASE 2"/>
    <property type="match status" value="1"/>
</dbReference>
<protein>
    <submittedName>
        <fullName evidence="3">Fatty acid desaturase</fullName>
    </submittedName>
</protein>
<dbReference type="AlphaFoldDB" id="A0A397P8U8"/>
<name>A0A397P8U8_9SPHN</name>
<dbReference type="GO" id="GO:0008610">
    <property type="term" value="P:lipid biosynthetic process"/>
    <property type="evidence" value="ECO:0007669"/>
    <property type="project" value="UniProtKB-ARBA"/>
</dbReference>
<keyword evidence="1" id="KW-1133">Transmembrane helix</keyword>
<feature type="domain" description="Fatty acid desaturase" evidence="2">
    <location>
        <begin position="77"/>
        <end position="343"/>
    </location>
</feature>
<evidence type="ECO:0000313" key="3">
    <source>
        <dbReference type="EMBL" id="RIA43597.1"/>
    </source>
</evidence>